<dbReference type="OrthoDB" id="4140097at2759"/>
<proteinExistence type="predicted"/>
<dbReference type="PANTHER" id="PTHR37540:SF5">
    <property type="entry name" value="TRANSCRIPTION FACTOR DOMAIN-CONTAINING PROTEIN"/>
    <property type="match status" value="1"/>
</dbReference>
<evidence type="ECO:0000313" key="3">
    <source>
        <dbReference type="Proteomes" id="UP000288859"/>
    </source>
</evidence>
<sequence length="522" mass="59547">MSSWLFVPTQQDGTEKPRLHNTLEPGQLISHTSRFMHTKRRQERLKDLKESRVRFPCVEPLLKEVDASEVTSSAQDIPTASKQKSDNANTLQRRSRTTRSTSPTSVLGYGQSDPFSSLAIEITPEANEIISFFREYSILAFYNTKWESSKAAVVTMHWQSVVRALHDHGSGLGFLARNAQILNIVSKNQRIQIAAFRYSAASSSILRRRLEQTPELTTTDQWHISMLWGTEILFRNLEAALVHGKMLRRIVEDQAAKGTLDLVAFRHIVYYDIQLCTMLMVRSMFDYFKWVPDQYRELAAPATSHMKYSKDSLDAAVTDLDPCIDKITLLPIFQERRRHMKEHSFWLRRAFDEIHPLLYAWLAVCHHICHGQLITHALDSIEKAQVSSREERASLLNQAILALTALYETRAVGGQLVIRGVEVFEARRAILEKLSLALTMADSLGADDRKPYRNATLWALYVGSRGSSTLGDEGAQYEWLGYEFERLRTEMGLTTWVETQKVLQGFLHHGDIVPLDIETPLG</sequence>
<evidence type="ECO:0000256" key="1">
    <source>
        <dbReference type="SAM" id="MobiDB-lite"/>
    </source>
</evidence>
<gene>
    <name evidence="2" type="ORF">B0A52_03018</name>
</gene>
<feature type="region of interest" description="Disordered" evidence="1">
    <location>
        <begin position="69"/>
        <end position="108"/>
    </location>
</feature>
<dbReference type="Proteomes" id="UP000288859">
    <property type="component" value="Unassembled WGS sequence"/>
</dbReference>
<evidence type="ECO:0008006" key="4">
    <source>
        <dbReference type="Google" id="ProtNLM"/>
    </source>
</evidence>
<accession>A0A438NC92</accession>
<reference evidence="2 3" key="1">
    <citation type="submission" date="2017-03" db="EMBL/GenBank/DDBJ databases">
        <title>Genomes of endolithic fungi from Antarctica.</title>
        <authorList>
            <person name="Coleine C."/>
            <person name="Masonjones S."/>
            <person name="Stajich J.E."/>
        </authorList>
    </citation>
    <scope>NUCLEOTIDE SEQUENCE [LARGE SCALE GENOMIC DNA]</scope>
    <source>
        <strain evidence="2 3">CCFEE 6314</strain>
    </source>
</reference>
<organism evidence="2 3">
    <name type="scientific">Exophiala mesophila</name>
    <name type="common">Black yeast-like fungus</name>
    <dbReference type="NCBI Taxonomy" id="212818"/>
    <lineage>
        <taxon>Eukaryota</taxon>
        <taxon>Fungi</taxon>
        <taxon>Dikarya</taxon>
        <taxon>Ascomycota</taxon>
        <taxon>Pezizomycotina</taxon>
        <taxon>Eurotiomycetes</taxon>
        <taxon>Chaetothyriomycetidae</taxon>
        <taxon>Chaetothyriales</taxon>
        <taxon>Herpotrichiellaceae</taxon>
        <taxon>Exophiala</taxon>
    </lineage>
</organism>
<comment type="caution">
    <text evidence="2">The sequence shown here is derived from an EMBL/GenBank/DDBJ whole genome shotgun (WGS) entry which is preliminary data.</text>
</comment>
<dbReference type="EMBL" id="NAJM01000008">
    <property type="protein sequence ID" value="RVX73376.1"/>
    <property type="molecule type" value="Genomic_DNA"/>
</dbReference>
<name>A0A438NC92_EXOME</name>
<protein>
    <recommendedName>
        <fullName evidence="4">Transcription factor domain-containing protein</fullName>
    </recommendedName>
</protein>
<feature type="compositionally biased region" description="Polar residues" evidence="1">
    <location>
        <begin position="69"/>
        <end position="92"/>
    </location>
</feature>
<dbReference type="AlphaFoldDB" id="A0A438NC92"/>
<feature type="compositionally biased region" description="Polar residues" evidence="1">
    <location>
        <begin position="1"/>
        <end position="12"/>
    </location>
</feature>
<feature type="region of interest" description="Disordered" evidence="1">
    <location>
        <begin position="1"/>
        <end position="21"/>
    </location>
</feature>
<dbReference type="PANTHER" id="PTHR37540">
    <property type="entry name" value="TRANSCRIPTION FACTOR (ACR-2), PUTATIVE-RELATED-RELATED"/>
    <property type="match status" value="1"/>
</dbReference>
<evidence type="ECO:0000313" key="2">
    <source>
        <dbReference type="EMBL" id="RVX73376.1"/>
    </source>
</evidence>